<dbReference type="AlphaFoldDB" id="A0AAD6TRL3"/>
<reference evidence="2" key="1">
    <citation type="submission" date="2023-03" db="EMBL/GenBank/DDBJ databases">
        <title>Massive genome expansion in bonnet fungi (Mycena s.s.) driven by repeated elements and novel gene families across ecological guilds.</title>
        <authorList>
            <consortium name="Lawrence Berkeley National Laboratory"/>
            <person name="Harder C.B."/>
            <person name="Miyauchi S."/>
            <person name="Viragh M."/>
            <person name="Kuo A."/>
            <person name="Thoen E."/>
            <person name="Andreopoulos B."/>
            <person name="Lu D."/>
            <person name="Skrede I."/>
            <person name="Drula E."/>
            <person name="Henrissat B."/>
            <person name="Morin E."/>
            <person name="Kohler A."/>
            <person name="Barry K."/>
            <person name="LaButti K."/>
            <person name="Morin E."/>
            <person name="Salamov A."/>
            <person name="Lipzen A."/>
            <person name="Mereny Z."/>
            <person name="Hegedus B."/>
            <person name="Baldrian P."/>
            <person name="Stursova M."/>
            <person name="Weitz H."/>
            <person name="Taylor A."/>
            <person name="Grigoriev I.V."/>
            <person name="Nagy L.G."/>
            <person name="Martin F."/>
            <person name="Kauserud H."/>
        </authorList>
    </citation>
    <scope>NUCLEOTIDE SEQUENCE</scope>
    <source>
        <strain evidence="2">CBHHK173m</strain>
    </source>
</reference>
<gene>
    <name evidence="2" type="ORF">B0H15DRAFT_957130</name>
</gene>
<feature type="compositionally biased region" description="Basic and acidic residues" evidence="1">
    <location>
        <begin position="1"/>
        <end position="12"/>
    </location>
</feature>
<sequence>MSAKGKAKEKPTRRSQPSARQRQRGRAPENPPEAGSSSQGRKRRRDSSPTDDPPPKKKSAPAPAPTRTPAPRTRADRKDPYHIRNGVLDEGGKTVQTSFHVHLCIMLGVYSGTDIPELPTPAQLAAFQRRFTTADAWDAFVDDLPTDHSAASDKIRMLRLTLSRRTGTIARSIAEVDEEHLSIIFSAILGAGLLAWRPDILGGTPESLYNRAHEDLAISTFQTVATDHGYLRLNLDLTRIKDRVFLKKLYRNFTYSMMKKRLRQEAVEPGTVVLRSKKTNTYKGRASLAKSRTSAIYGDGWPLVVGLLTEEAFSNSEDEFDPARNCYIIKPKAGRSATTTQFIRGTVDPGRAAMSKSRGRQTQFRTRVVDPDAQPSTISDRLPVNVPIDYFDPAFFNALPARLRAKYRKNAVALPAMRHWSNGKVPDRFKTMDGTHFMEVYGNEILAQYNIPTEEEIEQMRANGEDPDEHDDDDDEDNDEDEDEDDNDNDDNNGGPDAAMDEDDV</sequence>
<evidence type="ECO:0000256" key="1">
    <source>
        <dbReference type="SAM" id="MobiDB-lite"/>
    </source>
</evidence>
<protein>
    <submittedName>
        <fullName evidence="2">Uncharacterized protein</fullName>
    </submittedName>
</protein>
<proteinExistence type="predicted"/>
<evidence type="ECO:0000313" key="3">
    <source>
        <dbReference type="Proteomes" id="UP001222325"/>
    </source>
</evidence>
<keyword evidence="3" id="KW-1185">Reference proteome</keyword>
<feature type="compositionally biased region" description="Acidic residues" evidence="1">
    <location>
        <begin position="465"/>
        <end position="491"/>
    </location>
</feature>
<organism evidence="2 3">
    <name type="scientific">Mycena belliarum</name>
    <dbReference type="NCBI Taxonomy" id="1033014"/>
    <lineage>
        <taxon>Eukaryota</taxon>
        <taxon>Fungi</taxon>
        <taxon>Dikarya</taxon>
        <taxon>Basidiomycota</taxon>
        <taxon>Agaricomycotina</taxon>
        <taxon>Agaricomycetes</taxon>
        <taxon>Agaricomycetidae</taxon>
        <taxon>Agaricales</taxon>
        <taxon>Marasmiineae</taxon>
        <taxon>Mycenaceae</taxon>
        <taxon>Mycena</taxon>
    </lineage>
</organism>
<dbReference type="Proteomes" id="UP001222325">
    <property type="component" value="Unassembled WGS sequence"/>
</dbReference>
<feature type="region of interest" description="Disordered" evidence="1">
    <location>
        <begin position="1"/>
        <end position="88"/>
    </location>
</feature>
<evidence type="ECO:0000313" key="2">
    <source>
        <dbReference type="EMBL" id="KAJ7073514.1"/>
    </source>
</evidence>
<name>A0AAD6TRL3_9AGAR</name>
<dbReference type="EMBL" id="JARJCN010000112">
    <property type="protein sequence ID" value="KAJ7073514.1"/>
    <property type="molecule type" value="Genomic_DNA"/>
</dbReference>
<feature type="compositionally biased region" description="Basic and acidic residues" evidence="1">
    <location>
        <begin position="73"/>
        <end position="82"/>
    </location>
</feature>
<feature type="region of interest" description="Disordered" evidence="1">
    <location>
        <begin position="456"/>
        <end position="505"/>
    </location>
</feature>
<comment type="caution">
    <text evidence="2">The sequence shown here is derived from an EMBL/GenBank/DDBJ whole genome shotgun (WGS) entry which is preliminary data.</text>
</comment>
<accession>A0AAD6TRL3</accession>